<keyword evidence="3" id="KW-0274">FAD</keyword>
<keyword evidence="2" id="KW-0285">Flavoprotein</keyword>
<dbReference type="Proteomes" id="UP001521116">
    <property type="component" value="Unassembled WGS sequence"/>
</dbReference>
<dbReference type="InterPro" id="IPR036188">
    <property type="entry name" value="FAD/NAD-bd_sf"/>
</dbReference>
<dbReference type="PRINTS" id="PR00420">
    <property type="entry name" value="RNGMNOXGNASE"/>
</dbReference>
<organism evidence="6 7">
    <name type="scientific">Neofusicoccum ribis</name>
    <dbReference type="NCBI Taxonomy" id="45134"/>
    <lineage>
        <taxon>Eukaryota</taxon>
        <taxon>Fungi</taxon>
        <taxon>Dikarya</taxon>
        <taxon>Ascomycota</taxon>
        <taxon>Pezizomycotina</taxon>
        <taxon>Dothideomycetes</taxon>
        <taxon>Dothideomycetes incertae sedis</taxon>
        <taxon>Botryosphaeriales</taxon>
        <taxon>Botryosphaeriaceae</taxon>
        <taxon>Neofusicoccum</taxon>
    </lineage>
</organism>
<protein>
    <recommendedName>
        <fullName evidence="8">FAD-binding domain-containing protein</fullName>
    </recommendedName>
</protein>
<name>A0ABR3TFL9_9PEZI</name>
<evidence type="ECO:0000256" key="3">
    <source>
        <dbReference type="ARBA" id="ARBA00022827"/>
    </source>
</evidence>
<dbReference type="Gene3D" id="3.50.50.60">
    <property type="entry name" value="FAD/NAD(P)-binding domain"/>
    <property type="match status" value="1"/>
</dbReference>
<evidence type="ECO:0000313" key="6">
    <source>
        <dbReference type="EMBL" id="KAL1638295.1"/>
    </source>
</evidence>
<dbReference type="EMBL" id="JAJVDC020000001">
    <property type="protein sequence ID" value="KAL1638295.1"/>
    <property type="molecule type" value="Genomic_DNA"/>
</dbReference>
<keyword evidence="4" id="KW-0560">Oxidoreductase</keyword>
<gene>
    <name evidence="6" type="ORF">SLS56_000103</name>
</gene>
<evidence type="ECO:0000313" key="7">
    <source>
        <dbReference type="Proteomes" id="UP001521116"/>
    </source>
</evidence>
<evidence type="ECO:0000256" key="2">
    <source>
        <dbReference type="ARBA" id="ARBA00022630"/>
    </source>
</evidence>
<proteinExistence type="predicted"/>
<evidence type="ECO:0008006" key="8">
    <source>
        <dbReference type="Google" id="ProtNLM"/>
    </source>
</evidence>
<dbReference type="SUPFAM" id="SSF51905">
    <property type="entry name" value="FAD/NAD(P)-binding domain"/>
    <property type="match status" value="1"/>
</dbReference>
<comment type="caution">
    <text evidence="6">The sequence shown here is derived from an EMBL/GenBank/DDBJ whole genome shotgun (WGS) entry which is preliminary data.</text>
</comment>
<comment type="cofactor">
    <cofactor evidence="1">
        <name>FAD</name>
        <dbReference type="ChEBI" id="CHEBI:57692"/>
    </cofactor>
</comment>
<reference evidence="6 7" key="1">
    <citation type="submission" date="2024-02" db="EMBL/GenBank/DDBJ databases">
        <title>De novo assembly and annotation of 12 fungi associated with fruit tree decline syndrome in Ontario, Canada.</title>
        <authorList>
            <person name="Sulman M."/>
            <person name="Ellouze W."/>
            <person name="Ilyukhin E."/>
        </authorList>
    </citation>
    <scope>NUCLEOTIDE SEQUENCE [LARGE SCALE GENOMIC DNA]</scope>
    <source>
        <strain evidence="6 7">M1-105</strain>
    </source>
</reference>
<keyword evidence="5" id="KW-0503">Monooxygenase</keyword>
<evidence type="ECO:0000256" key="4">
    <source>
        <dbReference type="ARBA" id="ARBA00023002"/>
    </source>
</evidence>
<evidence type="ECO:0000256" key="5">
    <source>
        <dbReference type="ARBA" id="ARBA00023033"/>
    </source>
</evidence>
<keyword evidence="7" id="KW-1185">Reference proteome</keyword>
<dbReference type="PANTHER" id="PTHR47178">
    <property type="entry name" value="MONOOXYGENASE, FAD-BINDING"/>
    <property type="match status" value="1"/>
</dbReference>
<evidence type="ECO:0000256" key="1">
    <source>
        <dbReference type="ARBA" id="ARBA00001974"/>
    </source>
</evidence>
<sequence>MGDDRSPVLIVGAGVVGLALGQALARASIPFRIYERDATLAARGQGWAITLHWSLSFLAQLLPPDALARVEAVQVDPANAPPNDGGQFLFLNLADCAVKFRIPPSARRWRVNRERMRQALHEGIEEHVEWGRRVADVQTASSSSSSSSSSQGSGGETRLVFEDGTVSVPGRLVVGVDGSRSTIRKFLAPGAYLNQQLPIRFTGVAVDMTPEQIKPLRDLDPLLFQGLHPPSRTYMWYSTLETPAVNGTEGTGDEIYRAQLNMSWPLEKPEDEVAETDEGRLEFMKKRAQNFDPRLRRVWEGIPEGTEVTEVKLADWDRMRHMR</sequence>
<accession>A0ABR3TFL9</accession>
<dbReference type="PANTHER" id="PTHR47178:SF1">
    <property type="entry name" value="FAD-BINDING DOMAIN-CONTAINING PROTEIN-RELATED"/>
    <property type="match status" value="1"/>
</dbReference>